<reference evidence="1 2" key="1">
    <citation type="submission" date="2020-10" db="EMBL/GenBank/DDBJ databases">
        <title>Ca. Dormibacterota MAGs.</title>
        <authorList>
            <person name="Montgomery K."/>
        </authorList>
    </citation>
    <scope>NUCLEOTIDE SEQUENCE [LARGE SCALE GENOMIC DNA]</scope>
    <source>
        <strain evidence="1">Mitchell_Peninsula_5</strain>
    </source>
</reference>
<gene>
    <name evidence="1" type="ORF">JF887_09505</name>
</gene>
<dbReference type="EMBL" id="JAEKNN010000050">
    <property type="protein sequence ID" value="MBJ7609644.1"/>
    <property type="molecule type" value="Genomic_DNA"/>
</dbReference>
<dbReference type="AlphaFoldDB" id="A0A934KFN7"/>
<evidence type="ECO:0000313" key="1">
    <source>
        <dbReference type="EMBL" id="MBJ7609644.1"/>
    </source>
</evidence>
<accession>A0A934KFN7</accession>
<dbReference type="Proteomes" id="UP000614410">
    <property type="component" value="Unassembled WGS sequence"/>
</dbReference>
<organism evidence="1 2">
    <name type="scientific">Candidatus Amunia macphersoniae</name>
    <dbReference type="NCBI Taxonomy" id="3127014"/>
    <lineage>
        <taxon>Bacteria</taxon>
        <taxon>Bacillati</taxon>
        <taxon>Candidatus Dormiibacterota</taxon>
        <taxon>Candidatus Dormibacteria</taxon>
        <taxon>Candidatus Aeolococcales</taxon>
        <taxon>Candidatus Aeolococcaceae</taxon>
        <taxon>Candidatus Amunia</taxon>
    </lineage>
</organism>
<dbReference type="SUPFAM" id="SSF48452">
    <property type="entry name" value="TPR-like"/>
    <property type="match status" value="1"/>
</dbReference>
<dbReference type="Gene3D" id="1.25.40.10">
    <property type="entry name" value="Tetratricopeptide repeat domain"/>
    <property type="match status" value="1"/>
</dbReference>
<proteinExistence type="predicted"/>
<name>A0A934KFN7_9BACT</name>
<sequence>MPFWKSRGAPDARSSALADAQRFEADLAAARTTGDSDAQARSAIFLGEARFRAGDLDGAAAAFQQVADAAVNEAYSGCARSNLFVVARDSGDRETARGHLMQAARCGPAWAATSCATMRVEGWEDDARAAATAALTRAGDSSGATGWTSLSEQLTEMGMFDESAQALQKASEATLALRPAADQLAAGDVGGA</sequence>
<evidence type="ECO:0000313" key="2">
    <source>
        <dbReference type="Proteomes" id="UP000614410"/>
    </source>
</evidence>
<comment type="caution">
    <text evidence="1">The sequence shown here is derived from an EMBL/GenBank/DDBJ whole genome shotgun (WGS) entry which is preliminary data.</text>
</comment>
<dbReference type="InterPro" id="IPR011990">
    <property type="entry name" value="TPR-like_helical_dom_sf"/>
</dbReference>
<protein>
    <submittedName>
        <fullName evidence="1">Uncharacterized protein</fullName>
    </submittedName>
</protein>